<reference evidence="1 2" key="1">
    <citation type="journal article" date="2017" name="Environ. Microbiol.">
        <title>Decay of the glycolytic pathway and adaptation to intranuclear parasitism within Enterocytozoonidae microsporidia.</title>
        <authorList>
            <person name="Wiredu Boakye D."/>
            <person name="Jaroenlak P."/>
            <person name="Prachumwat A."/>
            <person name="Williams T.A."/>
            <person name="Bateman K.S."/>
            <person name="Itsathitphaisarn O."/>
            <person name="Sritunyalucksana K."/>
            <person name="Paszkiewicz K.H."/>
            <person name="Moore K.A."/>
            <person name="Stentiford G.D."/>
            <person name="Williams B.A."/>
        </authorList>
    </citation>
    <scope>NUCLEOTIDE SEQUENCE [LARGE SCALE GENOMIC DNA]</scope>
    <source>
        <strain evidence="2">canceri</strain>
    </source>
</reference>
<name>A0A1X0QGV5_9MICR</name>
<organism evidence="1 2">
    <name type="scientific">Hepatospora eriocheir</name>
    <dbReference type="NCBI Taxonomy" id="1081669"/>
    <lineage>
        <taxon>Eukaryota</taxon>
        <taxon>Fungi</taxon>
        <taxon>Fungi incertae sedis</taxon>
        <taxon>Microsporidia</taxon>
        <taxon>Hepatosporidae</taxon>
        <taxon>Hepatospora</taxon>
    </lineage>
</organism>
<dbReference type="EMBL" id="LTAI01000336">
    <property type="protein sequence ID" value="ORD99008.1"/>
    <property type="molecule type" value="Genomic_DNA"/>
</dbReference>
<proteinExistence type="predicted"/>
<accession>A0A1X0QGV5</accession>
<evidence type="ECO:0000313" key="2">
    <source>
        <dbReference type="Proteomes" id="UP000192501"/>
    </source>
</evidence>
<dbReference type="AlphaFoldDB" id="A0A1X0QGV5"/>
<protein>
    <submittedName>
        <fullName evidence="1">Uncharacterized protein</fullName>
    </submittedName>
</protein>
<evidence type="ECO:0000313" key="1">
    <source>
        <dbReference type="EMBL" id="ORD99008.1"/>
    </source>
</evidence>
<comment type="caution">
    <text evidence="1">The sequence shown here is derived from an EMBL/GenBank/DDBJ whole genome shotgun (WGS) entry which is preliminary data.</text>
</comment>
<dbReference type="VEuPathDB" id="MicrosporidiaDB:A0H76_1563"/>
<gene>
    <name evidence="1" type="ORF">A0H76_1563</name>
</gene>
<dbReference type="Proteomes" id="UP000192501">
    <property type="component" value="Unassembled WGS sequence"/>
</dbReference>
<sequence length="69" mass="8108">MVYHKNYDNLIKSENIKICLIDLKILTIHSKYDPIFIFDNTKIHHSTDLSSMIESLNLSSNIFLFTYIS</sequence>